<dbReference type="InterPro" id="IPR019862">
    <property type="entry name" value="Motility-assoc_prot_GldE"/>
</dbReference>
<evidence type="ECO:0000313" key="15">
    <source>
        <dbReference type="Proteomes" id="UP000808349"/>
    </source>
</evidence>
<dbReference type="AlphaFoldDB" id="A0A9D7S6Y3"/>
<sequence>MEADPAQFIVSSIICIFNLMSLTDLFNLVLLFVFLLGAGLFSGAEVAMFSLSPADLEDIKEEKTESSKMLIYHKNHPRKLLALLLICNTFVNIGTALVVEQLLEHFLPMSSYTNIAMWCVETFGLNSISVDQIINFFYFLVAVVGATSLILLFGEVTPKIYAQLNNRKLALWMAIPLRFVDIILKPLTFVLVGMTNKVEKRLLERRVGMNTSSKEELDAAIDLAVSQDIGSLRQVDMLKGIIKFNDVSTTQVMTSRTEVYAAAFNDNYFQVLDLVKECGFSRLPVYHDDIDHVTGILYAKDLIAHLDKDKDFEWQQLIRTNLFYVPESRKIHDLLNDFQVKKVHLAIVVDEYGGTSGIVTLEDIMEEIVGEIQDEFDDQHELNFTRLDSHNFLFDGKTLINDMCRVLGIDAYVFDAVRGSADSIAGLVLEQTNEMPKADQEITIVNFKFKVISVNKRRIEQIKVTI</sequence>
<dbReference type="PANTHER" id="PTHR22777">
    <property type="entry name" value="HEMOLYSIN-RELATED"/>
    <property type="match status" value="1"/>
</dbReference>
<dbReference type="InterPro" id="IPR002550">
    <property type="entry name" value="CNNM"/>
</dbReference>
<evidence type="ECO:0000256" key="3">
    <source>
        <dbReference type="ARBA" id="ARBA00022475"/>
    </source>
</evidence>
<comment type="caution">
    <text evidence="14">The sequence shown here is derived from an EMBL/GenBank/DDBJ whole genome shotgun (WGS) entry which is preliminary data.</text>
</comment>
<dbReference type="CDD" id="cd04590">
    <property type="entry name" value="CBS_pair_CorC_HlyC_assoc"/>
    <property type="match status" value="1"/>
</dbReference>
<evidence type="ECO:0000256" key="7">
    <source>
        <dbReference type="ARBA" id="ARBA00023122"/>
    </source>
</evidence>
<dbReference type="Pfam" id="PF01595">
    <property type="entry name" value="CNNM"/>
    <property type="match status" value="1"/>
</dbReference>
<evidence type="ECO:0000256" key="8">
    <source>
        <dbReference type="ARBA" id="ARBA00023136"/>
    </source>
</evidence>
<feature type="domain" description="CBS" evidence="12">
    <location>
        <begin position="253"/>
        <end position="312"/>
    </location>
</feature>
<dbReference type="Pfam" id="PF00571">
    <property type="entry name" value="CBS"/>
    <property type="match status" value="2"/>
</dbReference>
<dbReference type="PROSITE" id="PS51371">
    <property type="entry name" value="CBS"/>
    <property type="match status" value="2"/>
</dbReference>
<evidence type="ECO:0000256" key="4">
    <source>
        <dbReference type="ARBA" id="ARBA00022692"/>
    </source>
</evidence>
<dbReference type="GO" id="GO:0050660">
    <property type="term" value="F:flavin adenine dinucleotide binding"/>
    <property type="evidence" value="ECO:0007669"/>
    <property type="project" value="InterPro"/>
</dbReference>
<evidence type="ECO:0000256" key="5">
    <source>
        <dbReference type="ARBA" id="ARBA00022737"/>
    </source>
</evidence>
<dbReference type="PANTHER" id="PTHR22777:SF32">
    <property type="entry name" value="UPF0053 INNER MEMBRANE PROTEIN YFJD"/>
    <property type="match status" value="1"/>
</dbReference>
<keyword evidence="7 9" id="KW-0129">CBS domain</keyword>
<comment type="similarity">
    <text evidence="2">Belongs to the UPF0053 family.</text>
</comment>
<keyword evidence="5" id="KW-0677">Repeat</keyword>
<evidence type="ECO:0000256" key="11">
    <source>
        <dbReference type="SAM" id="Phobius"/>
    </source>
</evidence>
<proteinExistence type="inferred from homology"/>
<comment type="subcellular location">
    <subcellularLocation>
        <location evidence="1">Cell membrane</location>
        <topology evidence="1">Multi-pass membrane protein</topology>
    </subcellularLocation>
</comment>
<accession>A0A9D7S6Y3</accession>
<feature type="transmembrane region" description="Helical" evidence="11">
    <location>
        <begin position="80"/>
        <end position="99"/>
    </location>
</feature>
<dbReference type="Proteomes" id="UP000808349">
    <property type="component" value="Unassembled WGS sequence"/>
</dbReference>
<dbReference type="InterPro" id="IPR046342">
    <property type="entry name" value="CBS_dom_sf"/>
</dbReference>
<keyword evidence="8 10" id="KW-0472">Membrane</keyword>
<dbReference type="SMART" id="SM00116">
    <property type="entry name" value="CBS"/>
    <property type="match status" value="2"/>
</dbReference>
<feature type="transmembrane region" description="Helical" evidence="11">
    <location>
        <begin position="169"/>
        <end position="194"/>
    </location>
</feature>
<reference evidence="14 15" key="1">
    <citation type="submission" date="2020-10" db="EMBL/GenBank/DDBJ databases">
        <title>Connecting structure to function with the recovery of over 1000 high-quality activated sludge metagenome-assembled genomes encoding full-length rRNA genes using long-read sequencing.</title>
        <authorList>
            <person name="Singleton C.M."/>
            <person name="Petriglieri F."/>
            <person name="Kristensen J.M."/>
            <person name="Kirkegaard R.H."/>
            <person name="Michaelsen T.Y."/>
            <person name="Andersen M.H."/>
            <person name="Karst S.M."/>
            <person name="Dueholm M.S."/>
            <person name="Nielsen P.H."/>
            <person name="Albertsen M."/>
        </authorList>
    </citation>
    <scope>NUCLEOTIDE SEQUENCE [LARGE SCALE GENOMIC DNA]</scope>
    <source>
        <strain evidence="14">Ribe_18-Q3-R11-54_BAT3C.373</strain>
    </source>
</reference>
<evidence type="ECO:0000259" key="13">
    <source>
        <dbReference type="PROSITE" id="PS51846"/>
    </source>
</evidence>
<keyword evidence="6 10" id="KW-1133">Transmembrane helix</keyword>
<feature type="domain" description="CNNM transmembrane" evidence="13">
    <location>
        <begin position="20"/>
        <end position="236"/>
    </location>
</feature>
<dbReference type="InterPro" id="IPR036318">
    <property type="entry name" value="FAD-bd_PCMH-like_sf"/>
</dbReference>
<keyword evidence="3" id="KW-1003">Cell membrane</keyword>
<evidence type="ECO:0000313" key="14">
    <source>
        <dbReference type="EMBL" id="MBK9716519.1"/>
    </source>
</evidence>
<feature type="domain" description="CBS" evidence="12">
    <location>
        <begin position="318"/>
        <end position="375"/>
    </location>
</feature>
<evidence type="ECO:0000256" key="6">
    <source>
        <dbReference type="ARBA" id="ARBA00022989"/>
    </source>
</evidence>
<organism evidence="14 15">
    <name type="scientific">Candidatus Defluviibacterium haderslevense</name>
    <dbReference type="NCBI Taxonomy" id="2981993"/>
    <lineage>
        <taxon>Bacteria</taxon>
        <taxon>Pseudomonadati</taxon>
        <taxon>Bacteroidota</taxon>
        <taxon>Saprospiria</taxon>
        <taxon>Saprospirales</taxon>
        <taxon>Saprospiraceae</taxon>
        <taxon>Candidatus Defluviibacterium</taxon>
    </lineage>
</organism>
<evidence type="ECO:0000256" key="9">
    <source>
        <dbReference type="PROSITE-ProRule" id="PRU00703"/>
    </source>
</evidence>
<dbReference type="InterPro" id="IPR000644">
    <property type="entry name" value="CBS_dom"/>
</dbReference>
<dbReference type="Gene3D" id="3.10.580.10">
    <property type="entry name" value="CBS-domain"/>
    <property type="match status" value="1"/>
</dbReference>
<evidence type="ECO:0000256" key="10">
    <source>
        <dbReference type="PROSITE-ProRule" id="PRU01193"/>
    </source>
</evidence>
<dbReference type="NCBIfam" id="TIGR03520">
    <property type="entry name" value="GldE"/>
    <property type="match status" value="1"/>
</dbReference>
<dbReference type="FunFam" id="3.10.580.10:FF:000002">
    <property type="entry name" value="Magnesium/cobalt efflux protein CorC"/>
    <property type="match status" value="1"/>
</dbReference>
<feature type="transmembrane region" description="Helical" evidence="11">
    <location>
        <begin position="136"/>
        <end position="157"/>
    </location>
</feature>
<keyword evidence="4 10" id="KW-0812">Transmembrane</keyword>
<evidence type="ECO:0000256" key="2">
    <source>
        <dbReference type="ARBA" id="ARBA00006337"/>
    </source>
</evidence>
<dbReference type="PROSITE" id="PS51846">
    <property type="entry name" value="CNNM"/>
    <property type="match status" value="1"/>
</dbReference>
<dbReference type="SMART" id="SM01091">
    <property type="entry name" value="CorC_HlyC"/>
    <property type="match status" value="1"/>
</dbReference>
<protein>
    <submittedName>
        <fullName evidence="14">Gliding motility-associated protein GldE</fullName>
    </submittedName>
</protein>
<dbReference type="Pfam" id="PF03471">
    <property type="entry name" value="CorC_HlyC"/>
    <property type="match status" value="1"/>
</dbReference>
<dbReference type="InterPro" id="IPR016169">
    <property type="entry name" value="FAD-bd_PCMH_sub2"/>
</dbReference>
<dbReference type="Gene3D" id="3.30.465.10">
    <property type="match status" value="1"/>
</dbReference>
<dbReference type="GO" id="GO:0005886">
    <property type="term" value="C:plasma membrane"/>
    <property type="evidence" value="ECO:0007669"/>
    <property type="project" value="UniProtKB-SubCell"/>
</dbReference>
<gene>
    <name evidence="14" type="primary">gldE</name>
    <name evidence="14" type="ORF">IPO85_03155</name>
</gene>
<name>A0A9D7S6Y3_9BACT</name>
<dbReference type="EMBL" id="JADKFW010000004">
    <property type="protein sequence ID" value="MBK9716519.1"/>
    <property type="molecule type" value="Genomic_DNA"/>
</dbReference>
<feature type="transmembrane region" description="Helical" evidence="11">
    <location>
        <begin position="28"/>
        <end position="51"/>
    </location>
</feature>
<dbReference type="SUPFAM" id="SSF54631">
    <property type="entry name" value="CBS-domain pair"/>
    <property type="match status" value="1"/>
</dbReference>
<dbReference type="InterPro" id="IPR044751">
    <property type="entry name" value="Ion_transp-like_CBS"/>
</dbReference>
<dbReference type="SUPFAM" id="SSF56176">
    <property type="entry name" value="FAD-binding/transporter-associated domain-like"/>
    <property type="match status" value="1"/>
</dbReference>
<evidence type="ECO:0000259" key="12">
    <source>
        <dbReference type="PROSITE" id="PS51371"/>
    </source>
</evidence>
<evidence type="ECO:0000256" key="1">
    <source>
        <dbReference type="ARBA" id="ARBA00004651"/>
    </source>
</evidence>
<dbReference type="InterPro" id="IPR005170">
    <property type="entry name" value="Transptr-assoc_dom"/>
</dbReference>